<comment type="catalytic activity">
    <reaction evidence="4">
        <text>(6S)-5-formyl-5,6,7,8-tetrahydrofolate + ATP = (6R)-5,10-methenyltetrahydrofolate + ADP + phosphate</text>
        <dbReference type="Rhea" id="RHEA:10488"/>
        <dbReference type="ChEBI" id="CHEBI:30616"/>
        <dbReference type="ChEBI" id="CHEBI:43474"/>
        <dbReference type="ChEBI" id="CHEBI:57455"/>
        <dbReference type="ChEBI" id="CHEBI:57457"/>
        <dbReference type="ChEBI" id="CHEBI:456216"/>
        <dbReference type="EC" id="6.3.3.2"/>
    </reaction>
</comment>
<comment type="similarity">
    <text evidence="1 4">Belongs to the 5-formyltetrahydrofolate cyclo-ligase family.</text>
</comment>
<dbReference type="InterPro" id="IPR024185">
    <property type="entry name" value="FTHF_cligase-like_sf"/>
</dbReference>
<evidence type="ECO:0000256" key="3">
    <source>
        <dbReference type="ARBA" id="ARBA00022840"/>
    </source>
</evidence>
<dbReference type="RefSeq" id="WP_379597429.1">
    <property type="nucleotide sequence ID" value="NZ_JBHRTN010000018.1"/>
</dbReference>
<accession>A0ABV7G420</accession>
<dbReference type="EMBL" id="JBHRTN010000018">
    <property type="protein sequence ID" value="MFC3126230.1"/>
    <property type="molecule type" value="Genomic_DNA"/>
</dbReference>
<keyword evidence="4" id="KW-0460">Magnesium</keyword>
<evidence type="ECO:0000256" key="1">
    <source>
        <dbReference type="ARBA" id="ARBA00010638"/>
    </source>
</evidence>
<dbReference type="SUPFAM" id="SSF100950">
    <property type="entry name" value="NagB/RpiA/CoA transferase-like"/>
    <property type="match status" value="1"/>
</dbReference>
<reference evidence="6" key="1">
    <citation type="journal article" date="2019" name="Int. J. Syst. Evol. Microbiol.">
        <title>The Global Catalogue of Microorganisms (GCM) 10K type strain sequencing project: providing services to taxonomists for standard genome sequencing and annotation.</title>
        <authorList>
            <consortium name="The Broad Institute Genomics Platform"/>
            <consortium name="The Broad Institute Genome Sequencing Center for Infectious Disease"/>
            <person name="Wu L."/>
            <person name="Ma J."/>
        </authorList>
    </citation>
    <scope>NUCLEOTIDE SEQUENCE [LARGE SCALE GENOMIC DNA]</scope>
    <source>
        <strain evidence="6">KCTC 52094</strain>
    </source>
</reference>
<keyword evidence="3 4" id="KW-0067">ATP-binding</keyword>
<keyword evidence="6" id="KW-1185">Reference proteome</keyword>
<dbReference type="InterPro" id="IPR037171">
    <property type="entry name" value="NagB/RpiA_transferase-like"/>
</dbReference>
<dbReference type="EC" id="6.3.3.2" evidence="4"/>
<sequence length="202" mass="21645">MAAPHSLSQSPNNDPPALVAEKVALRQQALARRAGADPTGAGEALTALFLARAVLPPRVVVGGFWPMGDEIDIRPLLHRLHAAGHPLALPVTPRRGQPLPFRSWRPGEKLVPGRFGTSVPEQDDMVVPGLLLVPLLAFDRRGYRLGYGGGFYDRTLAGWPDVLAIGVAYARQEVASVPTGPYDRPLAAIATEADFILPEKVS</sequence>
<evidence type="ECO:0000313" key="5">
    <source>
        <dbReference type="EMBL" id="MFC3126230.1"/>
    </source>
</evidence>
<keyword evidence="2 4" id="KW-0547">Nucleotide-binding</keyword>
<dbReference type="NCBIfam" id="TIGR02727">
    <property type="entry name" value="MTHFS_bact"/>
    <property type="match status" value="1"/>
</dbReference>
<gene>
    <name evidence="5" type="ORF">ACFOD4_14270</name>
</gene>
<dbReference type="GO" id="GO:0030272">
    <property type="term" value="F:5-formyltetrahydrofolate cyclo-ligase activity"/>
    <property type="evidence" value="ECO:0007669"/>
    <property type="project" value="UniProtKB-EC"/>
</dbReference>
<evidence type="ECO:0000256" key="2">
    <source>
        <dbReference type="ARBA" id="ARBA00022741"/>
    </source>
</evidence>
<keyword evidence="4" id="KW-0479">Metal-binding</keyword>
<dbReference type="Gene3D" id="3.40.50.10420">
    <property type="entry name" value="NagB/RpiA/CoA transferase-like"/>
    <property type="match status" value="1"/>
</dbReference>
<organism evidence="5 6">
    <name type="scientific">Teichococcus globiformis</name>
    <dbReference type="NCBI Taxonomy" id="2307229"/>
    <lineage>
        <taxon>Bacteria</taxon>
        <taxon>Pseudomonadati</taxon>
        <taxon>Pseudomonadota</taxon>
        <taxon>Alphaproteobacteria</taxon>
        <taxon>Acetobacterales</taxon>
        <taxon>Roseomonadaceae</taxon>
        <taxon>Roseomonas</taxon>
    </lineage>
</organism>
<dbReference type="Proteomes" id="UP001595593">
    <property type="component" value="Unassembled WGS sequence"/>
</dbReference>
<proteinExistence type="inferred from homology"/>
<dbReference type="PANTHER" id="PTHR23407:SF1">
    <property type="entry name" value="5-FORMYLTETRAHYDROFOLATE CYCLO-LIGASE"/>
    <property type="match status" value="1"/>
</dbReference>
<comment type="cofactor">
    <cofactor evidence="4">
        <name>Mg(2+)</name>
        <dbReference type="ChEBI" id="CHEBI:18420"/>
    </cofactor>
</comment>
<name>A0ABV7G420_9PROT</name>
<dbReference type="PIRSF" id="PIRSF006806">
    <property type="entry name" value="FTHF_cligase"/>
    <property type="match status" value="1"/>
</dbReference>
<evidence type="ECO:0000256" key="4">
    <source>
        <dbReference type="RuleBase" id="RU361279"/>
    </source>
</evidence>
<protein>
    <recommendedName>
        <fullName evidence="4">5-formyltetrahydrofolate cyclo-ligase</fullName>
        <ecNumber evidence="4">6.3.3.2</ecNumber>
    </recommendedName>
</protein>
<dbReference type="Pfam" id="PF01812">
    <property type="entry name" value="5-FTHF_cyc-lig"/>
    <property type="match status" value="1"/>
</dbReference>
<dbReference type="InterPro" id="IPR002698">
    <property type="entry name" value="FTHF_cligase"/>
</dbReference>
<comment type="caution">
    <text evidence="5">The sequence shown here is derived from an EMBL/GenBank/DDBJ whole genome shotgun (WGS) entry which is preliminary data.</text>
</comment>
<keyword evidence="5" id="KW-0436">Ligase</keyword>
<evidence type="ECO:0000313" key="6">
    <source>
        <dbReference type="Proteomes" id="UP001595593"/>
    </source>
</evidence>
<dbReference type="PANTHER" id="PTHR23407">
    <property type="entry name" value="ATPASE INHIBITOR/5-FORMYLTETRAHYDROFOLATE CYCLO-LIGASE"/>
    <property type="match status" value="1"/>
</dbReference>